<evidence type="ECO:0000313" key="1">
    <source>
        <dbReference type="EMBL" id="OIQ97814.1"/>
    </source>
</evidence>
<sequence>MKPNTPSILVLAISAALASPVFAAVSATALPAGATVTAGAATLTAGANSLTVSGTGNTVIAYSGGFNVGSAATVTFNGGNFLNIDQSGAASEIDGTINGNATGMFIANANGVVIGNGATINLTAAGGANGGGNFGLAAQDLSGSAQTSAFMSSGAMPLNAANSATGASVNIGTATIIAGSAVVNANGNIVNNAAITTSSSGGTGALTMEAGNQLVNYGTLVNNSPTGGAITSNYSAQINLIAHGAAGPYSLSLVNQPGGVIQANGNVTLVGHDNMLNYGAVTANATNGQISVAAGAAGSAYGSVYDGTQGTFSAPTFDFVYSGDLAGGIVAGAANPQPGNAFQNGMILENATALTTITVNLQPLNAGAARQNVNLVSTTNGINVVPIFASSLISTLANAANGPVDTSFIPSNLFVRSAIATGLGNQSESGAGNTFYWPGLMYVSNTKIGMLATPFATAGGGIVTNANVTTISNVTPNPSAGQGIYFLTEAVYGGTSTTSTLDSSIALQTNAGSNISVLAGVAQSTTLTTKTSVVNGSTLAGLAATAPVQYTPPAM</sequence>
<dbReference type="AlphaFoldDB" id="A0A1J5RP59"/>
<gene>
    <name evidence="1" type="ORF">GALL_201390</name>
</gene>
<accession>A0A1J5RP59</accession>
<dbReference type="InterPro" id="IPR012334">
    <property type="entry name" value="Pectin_lyas_fold"/>
</dbReference>
<dbReference type="EMBL" id="MLJW01000127">
    <property type="protein sequence ID" value="OIQ97814.1"/>
    <property type="molecule type" value="Genomic_DNA"/>
</dbReference>
<organism evidence="1">
    <name type="scientific">mine drainage metagenome</name>
    <dbReference type="NCBI Taxonomy" id="410659"/>
    <lineage>
        <taxon>unclassified sequences</taxon>
        <taxon>metagenomes</taxon>
        <taxon>ecological metagenomes</taxon>
    </lineage>
</organism>
<protein>
    <submittedName>
        <fullName evidence="1">Uncharacterized protein</fullName>
    </submittedName>
</protein>
<dbReference type="Gene3D" id="2.160.20.10">
    <property type="entry name" value="Single-stranded right-handed beta-helix, Pectin lyase-like"/>
    <property type="match status" value="1"/>
</dbReference>
<name>A0A1J5RP59_9ZZZZ</name>
<proteinExistence type="predicted"/>
<reference evidence="1" key="1">
    <citation type="submission" date="2016-10" db="EMBL/GenBank/DDBJ databases">
        <title>Sequence of Gallionella enrichment culture.</title>
        <authorList>
            <person name="Poehlein A."/>
            <person name="Muehling M."/>
            <person name="Daniel R."/>
        </authorList>
    </citation>
    <scope>NUCLEOTIDE SEQUENCE</scope>
</reference>
<comment type="caution">
    <text evidence="1">The sequence shown here is derived from an EMBL/GenBank/DDBJ whole genome shotgun (WGS) entry which is preliminary data.</text>
</comment>